<organism evidence="12 13">
    <name type="scientific">Mizuhopecten yessoensis</name>
    <name type="common">Japanese scallop</name>
    <name type="synonym">Patinopecten yessoensis</name>
    <dbReference type="NCBI Taxonomy" id="6573"/>
    <lineage>
        <taxon>Eukaryota</taxon>
        <taxon>Metazoa</taxon>
        <taxon>Spiralia</taxon>
        <taxon>Lophotrochozoa</taxon>
        <taxon>Mollusca</taxon>
        <taxon>Bivalvia</taxon>
        <taxon>Autobranchia</taxon>
        <taxon>Pteriomorphia</taxon>
        <taxon>Pectinida</taxon>
        <taxon>Pectinoidea</taxon>
        <taxon>Pectinidae</taxon>
        <taxon>Mizuhopecten</taxon>
    </lineage>
</organism>
<evidence type="ECO:0000256" key="8">
    <source>
        <dbReference type="ARBA" id="ARBA00023224"/>
    </source>
</evidence>
<feature type="transmembrane region" description="Helical" evidence="10">
    <location>
        <begin position="64"/>
        <end position="88"/>
    </location>
</feature>
<evidence type="ECO:0000256" key="4">
    <source>
        <dbReference type="ARBA" id="ARBA00022989"/>
    </source>
</evidence>
<dbReference type="PRINTS" id="PR01012">
    <property type="entry name" value="NRPEPTIDEYR"/>
</dbReference>
<keyword evidence="5 9" id="KW-0297">G-protein coupled receptor</keyword>
<dbReference type="PANTHER" id="PTHR24235:SF12">
    <property type="entry name" value="G-PROTEIN COUPLED RECEPTORS FAMILY 1 PROFILE DOMAIN-CONTAINING PROTEIN"/>
    <property type="match status" value="1"/>
</dbReference>
<feature type="domain" description="G-protein coupled receptors family 1 profile" evidence="11">
    <location>
        <begin position="79"/>
        <end position="341"/>
    </location>
</feature>
<dbReference type="GO" id="GO:0004983">
    <property type="term" value="F:neuropeptide Y receptor activity"/>
    <property type="evidence" value="ECO:0007669"/>
    <property type="project" value="InterPro"/>
</dbReference>
<evidence type="ECO:0000256" key="10">
    <source>
        <dbReference type="SAM" id="Phobius"/>
    </source>
</evidence>
<evidence type="ECO:0000259" key="11">
    <source>
        <dbReference type="PROSITE" id="PS50262"/>
    </source>
</evidence>
<dbReference type="Proteomes" id="UP000242188">
    <property type="component" value="Unassembled WGS sequence"/>
</dbReference>
<evidence type="ECO:0000256" key="5">
    <source>
        <dbReference type="ARBA" id="ARBA00023040"/>
    </source>
</evidence>
<feature type="transmembrane region" description="Helical" evidence="10">
    <location>
        <begin position="179"/>
        <end position="198"/>
    </location>
</feature>
<accession>A0A210QRP2</accession>
<sequence>MIKDRNGRTDGTAMKPETLEVMTYQCTSTMGFADMRTMNQSHLQLIVKEFRDADRWFDVTTETYLIVAYTIVIVAGILGNSLVCQVVFKHRYLRKPRNILIVNLSICDILMCTFCMPFSLIKLTLKNWHLGDFLCRAVPSLQNVDVLVSTFTIVAIAIDRYRAIVTVSREEEYRNMLKYMIAFIWIIAILCCIPMIVFHNVEVPCIMEYGIYQICTEVWPSQTYKSVYTVAITFTQYVLPLTVVITLHTRICYVLRMRIRSDPITETELKRVLRDIKRNKKNMMLLSAVAVSFALTWLPWTILNMTADFDYRFFVDKNFNLMYAICLLVAMTSSCINPIMYGWFNSNFRQAFISALLFWKREMSESMELITIKSDSREKRGYGGNDTTNS</sequence>
<feature type="transmembrane region" description="Helical" evidence="10">
    <location>
        <begin position="283"/>
        <end position="302"/>
    </location>
</feature>
<dbReference type="EMBL" id="NEDP02002268">
    <property type="protein sequence ID" value="OWF51405.1"/>
    <property type="molecule type" value="Genomic_DNA"/>
</dbReference>
<dbReference type="Pfam" id="PF00001">
    <property type="entry name" value="7tm_1"/>
    <property type="match status" value="1"/>
</dbReference>
<keyword evidence="4 10" id="KW-1133">Transmembrane helix</keyword>
<dbReference type="SUPFAM" id="SSF81321">
    <property type="entry name" value="Family A G protein-coupled receptor-like"/>
    <property type="match status" value="1"/>
</dbReference>
<keyword evidence="7 9" id="KW-0675">Receptor</keyword>
<protein>
    <submittedName>
        <fullName evidence="12">Neuropeptide Y receptor type 2</fullName>
    </submittedName>
</protein>
<dbReference type="InterPro" id="IPR000611">
    <property type="entry name" value="NPY_rcpt"/>
</dbReference>
<dbReference type="GO" id="GO:0016020">
    <property type="term" value="C:membrane"/>
    <property type="evidence" value="ECO:0007669"/>
    <property type="project" value="UniProtKB-SubCell"/>
</dbReference>
<evidence type="ECO:0000256" key="9">
    <source>
        <dbReference type="RuleBase" id="RU000688"/>
    </source>
</evidence>
<feature type="transmembrane region" description="Helical" evidence="10">
    <location>
        <begin position="227"/>
        <end position="248"/>
    </location>
</feature>
<evidence type="ECO:0000256" key="6">
    <source>
        <dbReference type="ARBA" id="ARBA00023136"/>
    </source>
</evidence>
<evidence type="ECO:0000256" key="2">
    <source>
        <dbReference type="ARBA" id="ARBA00010663"/>
    </source>
</evidence>
<dbReference type="PROSITE" id="PS00237">
    <property type="entry name" value="G_PROTEIN_RECEP_F1_1"/>
    <property type="match status" value="1"/>
</dbReference>
<keyword evidence="13" id="KW-1185">Reference proteome</keyword>
<evidence type="ECO:0000256" key="1">
    <source>
        <dbReference type="ARBA" id="ARBA00004141"/>
    </source>
</evidence>
<dbReference type="InterPro" id="IPR017452">
    <property type="entry name" value="GPCR_Rhodpsn_7TM"/>
</dbReference>
<comment type="subcellular location">
    <subcellularLocation>
        <location evidence="1">Membrane</location>
        <topology evidence="1">Multi-pass membrane protein</topology>
    </subcellularLocation>
</comment>
<name>A0A210QRP2_MIZYE</name>
<dbReference type="PROSITE" id="PS50262">
    <property type="entry name" value="G_PROTEIN_RECEP_F1_2"/>
    <property type="match status" value="1"/>
</dbReference>
<dbReference type="AlphaFoldDB" id="A0A210QRP2"/>
<dbReference type="CDD" id="cd15203">
    <property type="entry name" value="7tmA_NPYR-like"/>
    <property type="match status" value="1"/>
</dbReference>
<dbReference type="Gene3D" id="1.20.1070.10">
    <property type="entry name" value="Rhodopsin 7-helix transmembrane proteins"/>
    <property type="match status" value="1"/>
</dbReference>
<dbReference type="PANTHER" id="PTHR24235">
    <property type="entry name" value="NEUROPEPTIDE Y RECEPTOR"/>
    <property type="match status" value="1"/>
</dbReference>
<dbReference type="InterPro" id="IPR000276">
    <property type="entry name" value="GPCR_Rhodpsn"/>
</dbReference>
<feature type="transmembrane region" description="Helical" evidence="10">
    <location>
        <begin position="322"/>
        <end position="344"/>
    </location>
</feature>
<gene>
    <name evidence="12" type="ORF">KP79_PYT16906</name>
</gene>
<proteinExistence type="inferred from homology"/>
<feature type="transmembrane region" description="Helical" evidence="10">
    <location>
        <begin position="100"/>
        <end position="121"/>
    </location>
</feature>
<feature type="transmembrane region" description="Helical" evidence="10">
    <location>
        <begin position="141"/>
        <end position="158"/>
    </location>
</feature>
<evidence type="ECO:0000256" key="3">
    <source>
        <dbReference type="ARBA" id="ARBA00022692"/>
    </source>
</evidence>
<evidence type="ECO:0000313" key="12">
    <source>
        <dbReference type="EMBL" id="OWF51405.1"/>
    </source>
</evidence>
<dbReference type="PRINTS" id="PR00237">
    <property type="entry name" value="GPCRRHODOPSN"/>
</dbReference>
<keyword evidence="3 9" id="KW-0812">Transmembrane</keyword>
<evidence type="ECO:0000313" key="13">
    <source>
        <dbReference type="Proteomes" id="UP000242188"/>
    </source>
</evidence>
<comment type="caution">
    <text evidence="12">The sequence shown here is derived from an EMBL/GenBank/DDBJ whole genome shotgun (WGS) entry which is preliminary data.</text>
</comment>
<reference evidence="12 13" key="1">
    <citation type="journal article" date="2017" name="Nat. Ecol. Evol.">
        <title>Scallop genome provides insights into evolution of bilaterian karyotype and development.</title>
        <authorList>
            <person name="Wang S."/>
            <person name="Zhang J."/>
            <person name="Jiao W."/>
            <person name="Li J."/>
            <person name="Xun X."/>
            <person name="Sun Y."/>
            <person name="Guo X."/>
            <person name="Huan P."/>
            <person name="Dong B."/>
            <person name="Zhang L."/>
            <person name="Hu X."/>
            <person name="Sun X."/>
            <person name="Wang J."/>
            <person name="Zhao C."/>
            <person name="Wang Y."/>
            <person name="Wang D."/>
            <person name="Huang X."/>
            <person name="Wang R."/>
            <person name="Lv J."/>
            <person name="Li Y."/>
            <person name="Zhang Z."/>
            <person name="Liu B."/>
            <person name="Lu W."/>
            <person name="Hui Y."/>
            <person name="Liang J."/>
            <person name="Zhou Z."/>
            <person name="Hou R."/>
            <person name="Li X."/>
            <person name="Liu Y."/>
            <person name="Li H."/>
            <person name="Ning X."/>
            <person name="Lin Y."/>
            <person name="Zhao L."/>
            <person name="Xing Q."/>
            <person name="Dou J."/>
            <person name="Li Y."/>
            <person name="Mao J."/>
            <person name="Guo H."/>
            <person name="Dou H."/>
            <person name="Li T."/>
            <person name="Mu C."/>
            <person name="Jiang W."/>
            <person name="Fu Q."/>
            <person name="Fu X."/>
            <person name="Miao Y."/>
            <person name="Liu J."/>
            <person name="Yu Q."/>
            <person name="Li R."/>
            <person name="Liao H."/>
            <person name="Li X."/>
            <person name="Kong Y."/>
            <person name="Jiang Z."/>
            <person name="Chourrout D."/>
            <person name="Li R."/>
            <person name="Bao Z."/>
        </authorList>
    </citation>
    <scope>NUCLEOTIDE SEQUENCE [LARGE SCALE GENOMIC DNA]</scope>
    <source>
        <strain evidence="12 13">PY_sf001</strain>
    </source>
</reference>
<dbReference type="STRING" id="6573.A0A210QRP2"/>
<dbReference type="SMART" id="SM01381">
    <property type="entry name" value="7TM_GPCR_Srsx"/>
    <property type="match status" value="1"/>
</dbReference>
<dbReference type="SMR" id="A0A210QRP2"/>
<evidence type="ECO:0000256" key="7">
    <source>
        <dbReference type="ARBA" id="ARBA00023170"/>
    </source>
</evidence>
<comment type="similarity">
    <text evidence="2 9">Belongs to the G-protein coupled receptor 1 family.</text>
</comment>
<keyword evidence="8 9" id="KW-0807">Transducer</keyword>
<dbReference type="OrthoDB" id="9046662at2759"/>
<keyword evidence="6 10" id="KW-0472">Membrane</keyword>